<name>A0A9P6CYI9_9AGAR</name>
<gene>
    <name evidence="1" type="ORF">BDN70DRAFT_881105</name>
</gene>
<evidence type="ECO:0000313" key="1">
    <source>
        <dbReference type="EMBL" id="KAF9477535.1"/>
    </source>
</evidence>
<proteinExistence type="predicted"/>
<dbReference type="Proteomes" id="UP000807469">
    <property type="component" value="Unassembled WGS sequence"/>
</dbReference>
<evidence type="ECO:0000313" key="2">
    <source>
        <dbReference type="Proteomes" id="UP000807469"/>
    </source>
</evidence>
<dbReference type="AlphaFoldDB" id="A0A9P6CYI9"/>
<comment type="caution">
    <text evidence="1">The sequence shown here is derived from an EMBL/GenBank/DDBJ whole genome shotgun (WGS) entry which is preliminary data.</text>
</comment>
<keyword evidence="2" id="KW-1185">Reference proteome</keyword>
<organism evidence="1 2">
    <name type="scientific">Pholiota conissans</name>
    <dbReference type="NCBI Taxonomy" id="109636"/>
    <lineage>
        <taxon>Eukaryota</taxon>
        <taxon>Fungi</taxon>
        <taxon>Dikarya</taxon>
        <taxon>Basidiomycota</taxon>
        <taxon>Agaricomycotina</taxon>
        <taxon>Agaricomycetes</taxon>
        <taxon>Agaricomycetidae</taxon>
        <taxon>Agaricales</taxon>
        <taxon>Agaricineae</taxon>
        <taxon>Strophariaceae</taxon>
        <taxon>Pholiota</taxon>
    </lineage>
</organism>
<protein>
    <submittedName>
        <fullName evidence="1">Uncharacterized protein</fullName>
    </submittedName>
</protein>
<reference evidence="1" key="1">
    <citation type="submission" date="2020-11" db="EMBL/GenBank/DDBJ databases">
        <authorList>
            <consortium name="DOE Joint Genome Institute"/>
            <person name="Ahrendt S."/>
            <person name="Riley R."/>
            <person name="Andreopoulos W."/>
            <person name="Labutti K."/>
            <person name="Pangilinan J."/>
            <person name="Ruiz-Duenas F.J."/>
            <person name="Barrasa J.M."/>
            <person name="Sanchez-Garcia M."/>
            <person name="Camarero S."/>
            <person name="Miyauchi S."/>
            <person name="Serrano A."/>
            <person name="Linde D."/>
            <person name="Babiker R."/>
            <person name="Drula E."/>
            <person name="Ayuso-Fernandez I."/>
            <person name="Pacheco R."/>
            <person name="Padilla G."/>
            <person name="Ferreira P."/>
            <person name="Barriuso J."/>
            <person name="Kellner H."/>
            <person name="Castanera R."/>
            <person name="Alfaro M."/>
            <person name="Ramirez L."/>
            <person name="Pisabarro A.G."/>
            <person name="Kuo A."/>
            <person name="Tritt A."/>
            <person name="Lipzen A."/>
            <person name="He G."/>
            <person name="Yan M."/>
            <person name="Ng V."/>
            <person name="Cullen D."/>
            <person name="Martin F."/>
            <person name="Rosso M.-N."/>
            <person name="Henrissat B."/>
            <person name="Hibbett D."/>
            <person name="Martinez A.T."/>
            <person name="Grigoriev I.V."/>
        </authorList>
    </citation>
    <scope>NUCLEOTIDE SEQUENCE</scope>
    <source>
        <strain evidence="1">CIRM-BRFM 674</strain>
    </source>
</reference>
<accession>A0A9P6CYI9</accession>
<dbReference type="EMBL" id="MU155258">
    <property type="protein sequence ID" value="KAF9477535.1"/>
    <property type="molecule type" value="Genomic_DNA"/>
</dbReference>
<sequence>MIRKGCSGRRKLRRKVPIEYRLEKGVAGKALCVILRALGPCEDVQGLLGFYRRRYKRYRKVILASMAVKFSARLREELECKHRGSDMKAMEVHTTKWFNSKLKLRRFNIIECCVASLGRSLIEDNKDRSGKISAMIAGRARREQGVSRAVSSDVTHS</sequence>